<dbReference type="CDD" id="cd11716">
    <property type="entry name" value="THUMP_ThiI"/>
    <property type="match status" value="1"/>
</dbReference>
<dbReference type="Gene3D" id="3.30.2130.30">
    <property type="match status" value="1"/>
</dbReference>
<dbReference type="GO" id="GO:0002937">
    <property type="term" value="P:tRNA 4-thiouridine biosynthesis"/>
    <property type="evidence" value="ECO:0007669"/>
    <property type="project" value="TreeGrafter"/>
</dbReference>
<evidence type="ECO:0000259" key="1">
    <source>
        <dbReference type="PROSITE" id="PS51165"/>
    </source>
</evidence>
<reference evidence="2" key="2">
    <citation type="journal article" date="2014" name="ISME J.">
        <title>Microbial stratification in low pH oxic and suboxic macroscopic growths along an acid mine drainage.</title>
        <authorList>
            <person name="Mendez-Garcia C."/>
            <person name="Mesa V."/>
            <person name="Sprenger R.R."/>
            <person name="Richter M."/>
            <person name="Diez M.S."/>
            <person name="Solano J."/>
            <person name="Bargiela R."/>
            <person name="Golyshina O.V."/>
            <person name="Manteca A."/>
            <person name="Ramos J.L."/>
            <person name="Gallego J.R."/>
            <person name="Llorente I."/>
            <person name="Martins Dos Santos V.A."/>
            <person name="Jensen O.N."/>
            <person name="Pelaez A.I."/>
            <person name="Sanchez J."/>
            <person name="Ferrer M."/>
        </authorList>
    </citation>
    <scope>NUCLEOTIDE SEQUENCE</scope>
</reference>
<dbReference type="GO" id="GO:0052837">
    <property type="term" value="P:thiazole biosynthetic process"/>
    <property type="evidence" value="ECO:0007669"/>
    <property type="project" value="TreeGrafter"/>
</dbReference>
<dbReference type="Pfam" id="PF02926">
    <property type="entry name" value="THUMP"/>
    <property type="match status" value="1"/>
</dbReference>
<protein>
    <submittedName>
        <fullName evidence="2">Thiamine biosynthesis/tRNA modification protein ThiI</fullName>
    </submittedName>
</protein>
<dbReference type="PANTHER" id="PTHR43209">
    <property type="entry name" value="TRNA SULFURTRANSFERASE"/>
    <property type="match status" value="1"/>
</dbReference>
<comment type="caution">
    <text evidence="2">The sequence shown here is derived from an EMBL/GenBank/DDBJ whole genome shotgun (WGS) entry which is preliminary data.</text>
</comment>
<dbReference type="GO" id="GO:0005829">
    <property type="term" value="C:cytosol"/>
    <property type="evidence" value="ECO:0007669"/>
    <property type="project" value="TreeGrafter"/>
</dbReference>
<dbReference type="InterPro" id="IPR004114">
    <property type="entry name" value="THUMP_dom"/>
</dbReference>
<dbReference type="PROSITE" id="PS51165">
    <property type="entry name" value="THUMP"/>
    <property type="match status" value="1"/>
</dbReference>
<organism evidence="2">
    <name type="scientific">mine drainage metagenome</name>
    <dbReference type="NCBI Taxonomy" id="410659"/>
    <lineage>
        <taxon>unclassified sequences</taxon>
        <taxon>metagenomes</taxon>
        <taxon>ecological metagenomes</taxon>
    </lineage>
</organism>
<feature type="domain" description="THUMP" evidence="1">
    <location>
        <begin position="39"/>
        <end position="145"/>
    </location>
</feature>
<dbReference type="InterPro" id="IPR049962">
    <property type="entry name" value="THUMP_ThiI"/>
</dbReference>
<dbReference type="GO" id="GO:0003723">
    <property type="term" value="F:RNA binding"/>
    <property type="evidence" value="ECO:0007669"/>
    <property type="project" value="InterPro"/>
</dbReference>
<dbReference type="AlphaFoldDB" id="T1CVI4"/>
<gene>
    <name evidence="2" type="ORF">B1B_02932</name>
</gene>
<dbReference type="PANTHER" id="PTHR43209:SF1">
    <property type="entry name" value="TRNA SULFURTRANSFERASE"/>
    <property type="match status" value="1"/>
</dbReference>
<dbReference type="SUPFAM" id="SSF143437">
    <property type="entry name" value="THUMP domain-like"/>
    <property type="match status" value="1"/>
</dbReference>
<feature type="non-terminal residue" evidence="2">
    <location>
        <position position="1"/>
    </location>
</feature>
<dbReference type="SMART" id="SM00981">
    <property type="entry name" value="THUMP"/>
    <property type="match status" value="1"/>
</dbReference>
<dbReference type="EMBL" id="AUZY01001765">
    <property type="protein sequence ID" value="EQD73980.1"/>
    <property type="molecule type" value="Genomic_DNA"/>
</dbReference>
<name>T1CVI4_9ZZZZ</name>
<evidence type="ECO:0000313" key="2">
    <source>
        <dbReference type="EMBL" id="EQD73980.1"/>
    </source>
</evidence>
<proteinExistence type="predicted"/>
<dbReference type="InterPro" id="IPR050102">
    <property type="entry name" value="tRNA_sulfurtransferase_ThiI"/>
</dbReference>
<accession>T1CVI4</accession>
<reference evidence="2" key="1">
    <citation type="submission" date="2013-08" db="EMBL/GenBank/DDBJ databases">
        <authorList>
            <person name="Mendez C."/>
            <person name="Richter M."/>
            <person name="Ferrer M."/>
            <person name="Sanchez J."/>
        </authorList>
    </citation>
    <scope>NUCLEOTIDE SEQUENCE</scope>
</reference>
<sequence length="279" mass="30375">EFERQLQHNILEVVPGGRGVTGRLRSDAGHLYADVEDAARAIPLLRRVFGITSVSRVEEVPADRAAIESRLLAIADRRLGPGDRFAIRARRTGSHSFTSQELARDLGSAVLARFADRGISVDLESPTVELFVEVRSNRAYLSEDRMTGPGGLPLGVAGRVVALVDGLRGALGAYLLMKRGCRARWVTRSEGADLVASVLARFDPTGRSFPGEEDEEARARQIAEIADAAHADGIVLPLAVEGFPGARLIYGERVIFSPTIGWTDREVEERWARVRELAG</sequence>